<feature type="domain" description="MULE transposase" evidence="1">
    <location>
        <begin position="26"/>
        <end position="69"/>
    </location>
</feature>
<dbReference type="InterPro" id="IPR052579">
    <property type="entry name" value="Zinc_finger_SWIM"/>
</dbReference>
<evidence type="ECO:0000259" key="1">
    <source>
        <dbReference type="Pfam" id="PF10551"/>
    </source>
</evidence>
<keyword evidence="3" id="KW-1185">Reference proteome</keyword>
<dbReference type="KEGG" id="dpx:DAPPUDRAFT_247007"/>
<dbReference type="PANTHER" id="PTHR31569:SF4">
    <property type="entry name" value="SWIM-TYPE DOMAIN-CONTAINING PROTEIN"/>
    <property type="match status" value="1"/>
</dbReference>
<dbReference type="Proteomes" id="UP000000305">
    <property type="component" value="Unassembled WGS sequence"/>
</dbReference>
<protein>
    <recommendedName>
        <fullName evidence="1">MULE transposase domain-containing protein</fullName>
    </recommendedName>
</protein>
<dbReference type="Pfam" id="PF10551">
    <property type="entry name" value="MULE"/>
    <property type="match status" value="1"/>
</dbReference>
<sequence>MRNLLLDKFRSHLISKDLINLKQTLTERENNDISVTKLTIKDKDCAEIAALGKYFPGATHILCHFHVLKAVDAFLTKTKNGAGDKEKYHDI</sequence>
<reference evidence="2 3" key="1">
    <citation type="journal article" date="2011" name="Science">
        <title>The ecoresponsive genome of Daphnia pulex.</title>
        <authorList>
            <person name="Colbourne J.K."/>
            <person name="Pfrender M.E."/>
            <person name="Gilbert D."/>
            <person name="Thomas W.K."/>
            <person name="Tucker A."/>
            <person name="Oakley T.H."/>
            <person name="Tokishita S."/>
            <person name="Aerts A."/>
            <person name="Arnold G.J."/>
            <person name="Basu M.K."/>
            <person name="Bauer D.J."/>
            <person name="Caceres C.E."/>
            <person name="Carmel L."/>
            <person name="Casola C."/>
            <person name="Choi J.H."/>
            <person name="Detter J.C."/>
            <person name="Dong Q."/>
            <person name="Dusheyko S."/>
            <person name="Eads B.D."/>
            <person name="Frohlich T."/>
            <person name="Geiler-Samerotte K.A."/>
            <person name="Gerlach D."/>
            <person name="Hatcher P."/>
            <person name="Jogdeo S."/>
            <person name="Krijgsveld J."/>
            <person name="Kriventseva E.V."/>
            <person name="Kultz D."/>
            <person name="Laforsch C."/>
            <person name="Lindquist E."/>
            <person name="Lopez J."/>
            <person name="Manak J.R."/>
            <person name="Muller J."/>
            <person name="Pangilinan J."/>
            <person name="Patwardhan R.P."/>
            <person name="Pitluck S."/>
            <person name="Pritham E.J."/>
            <person name="Rechtsteiner A."/>
            <person name="Rho M."/>
            <person name="Rogozin I.B."/>
            <person name="Sakarya O."/>
            <person name="Salamov A."/>
            <person name="Schaack S."/>
            <person name="Shapiro H."/>
            <person name="Shiga Y."/>
            <person name="Skalitzky C."/>
            <person name="Smith Z."/>
            <person name="Souvorov A."/>
            <person name="Sung W."/>
            <person name="Tang Z."/>
            <person name="Tsuchiya D."/>
            <person name="Tu H."/>
            <person name="Vos H."/>
            <person name="Wang M."/>
            <person name="Wolf Y.I."/>
            <person name="Yamagata H."/>
            <person name="Yamada T."/>
            <person name="Ye Y."/>
            <person name="Shaw J.R."/>
            <person name="Andrews J."/>
            <person name="Crease T.J."/>
            <person name="Tang H."/>
            <person name="Lucas S.M."/>
            <person name="Robertson H.M."/>
            <person name="Bork P."/>
            <person name="Koonin E.V."/>
            <person name="Zdobnov E.M."/>
            <person name="Grigoriev I.V."/>
            <person name="Lynch M."/>
            <person name="Boore J.L."/>
        </authorList>
    </citation>
    <scope>NUCLEOTIDE SEQUENCE [LARGE SCALE GENOMIC DNA]</scope>
</reference>
<dbReference type="OrthoDB" id="6377543at2759"/>
<proteinExistence type="predicted"/>
<dbReference type="EMBL" id="GL732560">
    <property type="protein sequence ID" value="EFX77894.1"/>
    <property type="molecule type" value="Genomic_DNA"/>
</dbReference>
<evidence type="ECO:0000313" key="2">
    <source>
        <dbReference type="EMBL" id="EFX77894.1"/>
    </source>
</evidence>
<accession>E9GRL1</accession>
<evidence type="ECO:0000313" key="3">
    <source>
        <dbReference type="Proteomes" id="UP000000305"/>
    </source>
</evidence>
<dbReference type="InterPro" id="IPR018289">
    <property type="entry name" value="MULE_transposase_dom"/>
</dbReference>
<dbReference type="AlphaFoldDB" id="E9GRL1"/>
<dbReference type="InParanoid" id="E9GRL1"/>
<dbReference type="HOGENOM" id="CLU_2429296_0_0_1"/>
<name>E9GRL1_DAPPU</name>
<organism evidence="2 3">
    <name type="scientific">Daphnia pulex</name>
    <name type="common">Water flea</name>
    <dbReference type="NCBI Taxonomy" id="6669"/>
    <lineage>
        <taxon>Eukaryota</taxon>
        <taxon>Metazoa</taxon>
        <taxon>Ecdysozoa</taxon>
        <taxon>Arthropoda</taxon>
        <taxon>Crustacea</taxon>
        <taxon>Branchiopoda</taxon>
        <taxon>Diplostraca</taxon>
        <taxon>Cladocera</taxon>
        <taxon>Anomopoda</taxon>
        <taxon>Daphniidae</taxon>
        <taxon>Daphnia</taxon>
    </lineage>
</organism>
<dbReference type="PANTHER" id="PTHR31569">
    <property type="entry name" value="SWIM-TYPE DOMAIN-CONTAINING PROTEIN"/>
    <property type="match status" value="1"/>
</dbReference>
<dbReference type="PhylomeDB" id="E9GRL1"/>
<gene>
    <name evidence="2" type="ORF">DAPPUDRAFT_247007</name>
</gene>